<feature type="transmembrane region" description="Helical" evidence="7">
    <location>
        <begin position="180"/>
        <end position="199"/>
    </location>
</feature>
<keyword evidence="3" id="KW-1003">Cell membrane</keyword>
<comment type="subcellular location">
    <subcellularLocation>
        <location evidence="1 7">Cell membrane</location>
        <topology evidence="1 7">Multi-pass membrane protein</topology>
    </subcellularLocation>
</comment>
<dbReference type="STRING" id="310781.SAMN05216259_11774"/>
<dbReference type="PROSITE" id="PS50928">
    <property type="entry name" value="ABC_TM1"/>
    <property type="match status" value="1"/>
</dbReference>
<feature type="transmembrane region" description="Helical" evidence="7">
    <location>
        <begin position="12"/>
        <end position="35"/>
    </location>
</feature>
<keyword evidence="10" id="KW-1185">Reference proteome</keyword>
<keyword evidence="5 7" id="KW-1133">Transmembrane helix</keyword>
<evidence type="ECO:0000256" key="7">
    <source>
        <dbReference type="RuleBase" id="RU363032"/>
    </source>
</evidence>
<comment type="similarity">
    <text evidence="7">Belongs to the binding-protein-dependent transport system permease family.</text>
</comment>
<dbReference type="PANTHER" id="PTHR43163:SF6">
    <property type="entry name" value="DIPEPTIDE TRANSPORT SYSTEM PERMEASE PROTEIN DPPB-RELATED"/>
    <property type="match status" value="1"/>
</dbReference>
<dbReference type="GO" id="GO:0005886">
    <property type="term" value="C:plasma membrane"/>
    <property type="evidence" value="ECO:0007669"/>
    <property type="project" value="UniProtKB-SubCell"/>
</dbReference>
<dbReference type="SUPFAM" id="SSF161098">
    <property type="entry name" value="MetI-like"/>
    <property type="match status" value="1"/>
</dbReference>
<feature type="domain" description="ABC transmembrane type-1" evidence="8">
    <location>
        <begin position="102"/>
        <end position="299"/>
    </location>
</feature>
<evidence type="ECO:0000256" key="2">
    <source>
        <dbReference type="ARBA" id="ARBA00022448"/>
    </source>
</evidence>
<keyword evidence="4 7" id="KW-0812">Transmembrane</keyword>
<dbReference type="GO" id="GO:0055085">
    <property type="term" value="P:transmembrane transport"/>
    <property type="evidence" value="ECO:0007669"/>
    <property type="project" value="InterPro"/>
</dbReference>
<organism evidence="9 10">
    <name type="scientific">Actinacidiphila guanduensis</name>
    <dbReference type="NCBI Taxonomy" id="310781"/>
    <lineage>
        <taxon>Bacteria</taxon>
        <taxon>Bacillati</taxon>
        <taxon>Actinomycetota</taxon>
        <taxon>Actinomycetes</taxon>
        <taxon>Kitasatosporales</taxon>
        <taxon>Streptomycetaceae</taxon>
        <taxon>Actinacidiphila</taxon>
    </lineage>
</organism>
<dbReference type="PANTHER" id="PTHR43163">
    <property type="entry name" value="DIPEPTIDE TRANSPORT SYSTEM PERMEASE PROTEIN DPPB-RELATED"/>
    <property type="match status" value="1"/>
</dbReference>
<feature type="transmembrane region" description="Helical" evidence="7">
    <location>
        <begin position="234"/>
        <end position="260"/>
    </location>
</feature>
<dbReference type="Gene3D" id="1.10.3720.10">
    <property type="entry name" value="MetI-like"/>
    <property type="match status" value="1"/>
</dbReference>
<feature type="transmembrane region" description="Helical" evidence="7">
    <location>
        <begin position="142"/>
        <end position="168"/>
    </location>
</feature>
<feature type="transmembrane region" description="Helical" evidence="7">
    <location>
        <begin position="280"/>
        <end position="306"/>
    </location>
</feature>
<dbReference type="CDD" id="cd06261">
    <property type="entry name" value="TM_PBP2"/>
    <property type="match status" value="1"/>
</dbReference>
<keyword evidence="2 7" id="KW-0813">Transport</keyword>
<name>A0A1H0Q0P3_9ACTN</name>
<proteinExistence type="inferred from homology"/>
<feature type="transmembrane region" description="Helical" evidence="7">
    <location>
        <begin position="108"/>
        <end position="130"/>
    </location>
</feature>
<evidence type="ECO:0000313" key="10">
    <source>
        <dbReference type="Proteomes" id="UP000199341"/>
    </source>
</evidence>
<sequence>MRAGAAAAVCRYLGIRLGQALIALFGVTTAVFFALRLSGDPAQLLAPQGASQADIAALRHQLGLDAPVWRQYLDYLGNLLHGDLGYSYVQHEPALTLITQRIPYTVNLALAALVLSAVLGVGAGMVMALNRGRWPERVLTPLVLVGQAMPAFWTGILLILVFSVTFNLLPSTGFNGFDSLILPAVTLASLSAATIARMTRGAVLEQLDRDYIRTARSKGAGTARLVTRHLARNISIPILTVLALEVANLLGGSVVTELIFAWPGIGQLTVQSVDGRDFPLIQAIVLLAAVVYIAVNFVTDIAYAVLDPRVTTTGKAAGP</sequence>
<dbReference type="InterPro" id="IPR000515">
    <property type="entry name" value="MetI-like"/>
</dbReference>
<evidence type="ECO:0000256" key="1">
    <source>
        <dbReference type="ARBA" id="ARBA00004651"/>
    </source>
</evidence>
<reference evidence="9 10" key="1">
    <citation type="submission" date="2016-10" db="EMBL/GenBank/DDBJ databases">
        <authorList>
            <person name="de Groot N.N."/>
        </authorList>
    </citation>
    <scope>NUCLEOTIDE SEQUENCE [LARGE SCALE GENOMIC DNA]</scope>
    <source>
        <strain evidence="9 10">CGMCC 4.2022</strain>
    </source>
</reference>
<dbReference type="Pfam" id="PF19300">
    <property type="entry name" value="BPD_transp_1_N"/>
    <property type="match status" value="1"/>
</dbReference>
<dbReference type="EMBL" id="FNIE01000017">
    <property type="protein sequence ID" value="SDP10585.1"/>
    <property type="molecule type" value="Genomic_DNA"/>
</dbReference>
<evidence type="ECO:0000256" key="3">
    <source>
        <dbReference type="ARBA" id="ARBA00022475"/>
    </source>
</evidence>
<dbReference type="Pfam" id="PF00528">
    <property type="entry name" value="BPD_transp_1"/>
    <property type="match status" value="1"/>
</dbReference>
<evidence type="ECO:0000256" key="5">
    <source>
        <dbReference type="ARBA" id="ARBA00022989"/>
    </source>
</evidence>
<gene>
    <name evidence="9" type="ORF">SAMN05216259_11774</name>
</gene>
<dbReference type="InterPro" id="IPR045621">
    <property type="entry name" value="BPD_transp_1_N"/>
</dbReference>
<dbReference type="InterPro" id="IPR035906">
    <property type="entry name" value="MetI-like_sf"/>
</dbReference>
<protein>
    <submittedName>
        <fullName evidence="9">Peptide/nickel transport system permease protein</fullName>
    </submittedName>
</protein>
<accession>A0A1H0Q0P3</accession>
<evidence type="ECO:0000256" key="6">
    <source>
        <dbReference type="ARBA" id="ARBA00023136"/>
    </source>
</evidence>
<keyword evidence="6 7" id="KW-0472">Membrane</keyword>
<dbReference type="AlphaFoldDB" id="A0A1H0Q0P3"/>
<evidence type="ECO:0000256" key="4">
    <source>
        <dbReference type="ARBA" id="ARBA00022692"/>
    </source>
</evidence>
<evidence type="ECO:0000313" key="9">
    <source>
        <dbReference type="EMBL" id="SDP10585.1"/>
    </source>
</evidence>
<evidence type="ECO:0000259" key="8">
    <source>
        <dbReference type="PROSITE" id="PS50928"/>
    </source>
</evidence>
<dbReference type="Proteomes" id="UP000199341">
    <property type="component" value="Unassembled WGS sequence"/>
</dbReference>